<comment type="caution">
    <text evidence="1">The sequence shown here is derived from an EMBL/GenBank/DDBJ whole genome shotgun (WGS) entry which is preliminary data.</text>
</comment>
<evidence type="ECO:0000313" key="1">
    <source>
        <dbReference type="EMBL" id="TKC12846.1"/>
    </source>
</evidence>
<proteinExistence type="predicted"/>
<reference evidence="1 2" key="1">
    <citation type="submission" date="2019-04" db="EMBL/GenBank/DDBJ databases">
        <title>Pedobacter sp. RP-3-22 sp. nov., isolated from Arctic soil.</title>
        <authorList>
            <person name="Dahal R.H."/>
            <person name="Kim D.-U."/>
        </authorList>
    </citation>
    <scope>NUCLEOTIDE SEQUENCE [LARGE SCALE GENOMIC DNA]</scope>
    <source>
        <strain evidence="1 2">RP-3-22</strain>
    </source>
</reference>
<name>A0A4U1CVW9_9SPHI</name>
<organism evidence="1 2">
    <name type="scientific">Pedobacter polaris</name>
    <dbReference type="NCBI Taxonomy" id="2571273"/>
    <lineage>
        <taxon>Bacteria</taxon>
        <taxon>Pseudomonadati</taxon>
        <taxon>Bacteroidota</taxon>
        <taxon>Sphingobacteriia</taxon>
        <taxon>Sphingobacteriales</taxon>
        <taxon>Sphingobacteriaceae</taxon>
        <taxon>Pedobacter</taxon>
    </lineage>
</organism>
<dbReference type="RefSeq" id="WP_136838971.1">
    <property type="nucleotide sequence ID" value="NZ_SWBR01000001.1"/>
</dbReference>
<accession>A0A4U1CVW9</accession>
<keyword evidence="2" id="KW-1185">Reference proteome</keyword>
<gene>
    <name evidence="1" type="ORF">FA048_04310</name>
</gene>
<evidence type="ECO:0000313" key="2">
    <source>
        <dbReference type="Proteomes" id="UP000309488"/>
    </source>
</evidence>
<protein>
    <submittedName>
        <fullName evidence="1">Porin family protein</fullName>
    </submittedName>
</protein>
<dbReference type="EMBL" id="SWBR01000001">
    <property type="protein sequence ID" value="TKC12846.1"/>
    <property type="molecule type" value="Genomic_DNA"/>
</dbReference>
<dbReference type="AlphaFoldDB" id="A0A4U1CVW9"/>
<dbReference type="OrthoDB" id="648040at2"/>
<dbReference type="Proteomes" id="UP000309488">
    <property type="component" value="Unassembled WGS sequence"/>
</dbReference>
<sequence>MKRITLILTILFTSLGLFAQTNFYKISIGGGAGTTLAFADLNKKTLAFAGYGTLDYFITHYVNIGFEFQKGELAGGDITFDPNNRQFINSYISGTGNIKVQLGEFLTQYHLNNVILNNLRGLYAGVGFGYIKNKISNVRYYGENYYPGADKSVEGIVPINLGINFYFPDKWDHTRYAINLNLQNTIAIGEGLDGYGSSGAKHNDMYSYFSVGVRYHFGPFGLDKRR</sequence>